<dbReference type="PROSITE" id="PS00893">
    <property type="entry name" value="NUDIX_BOX"/>
    <property type="match status" value="1"/>
</dbReference>
<evidence type="ECO:0000313" key="5">
    <source>
        <dbReference type="Proteomes" id="UP000657385"/>
    </source>
</evidence>
<dbReference type="PANTHER" id="PTHR43736:SF1">
    <property type="entry name" value="DIHYDRONEOPTERIN TRIPHOSPHATE DIPHOSPHATASE"/>
    <property type="match status" value="1"/>
</dbReference>
<protein>
    <submittedName>
        <fullName evidence="4">NUDIX hydrolase</fullName>
    </submittedName>
</protein>
<accession>A0A931B829</accession>
<evidence type="ECO:0000259" key="3">
    <source>
        <dbReference type="PROSITE" id="PS51462"/>
    </source>
</evidence>
<feature type="domain" description="Nudix hydrolase" evidence="3">
    <location>
        <begin position="15"/>
        <end position="154"/>
    </location>
</feature>
<evidence type="ECO:0000256" key="2">
    <source>
        <dbReference type="ARBA" id="ARBA00022801"/>
    </source>
</evidence>
<comment type="caution">
    <text evidence="4">The sequence shown here is derived from an EMBL/GenBank/DDBJ whole genome shotgun (WGS) entry which is preliminary data.</text>
</comment>
<dbReference type="SUPFAM" id="SSF55811">
    <property type="entry name" value="Nudix"/>
    <property type="match status" value="1"/>
</dbReference>
<dbReference type="InterPro" id="IPR015797">
    <property type="entry name" value="NUDIX_hydrolase-like_dom_sf"/>
</dbReference>
<evidence type="ECO:0000313" key="4">
    <source>
        <dbReference type="EMBL" id="MBF9071861.1"/>
    </source>
</evidence>
<dbReference type="RefSeq" id="WP_196197017.1">
    <property type="nucleotide sequence ID" value="NZ_JADPRT010000013.1"/>
</dbReference>
<dbReference type="Proteomes" id="UP000657385">
    <property type="component" value="Unassembled WGS sequence"/>
</dbReference>
<dbReference type="EMBL" id="JADPRT010000013">
    <property type="protein sequence ID" value="MBF9071861.1"/>
    <property type="molecule type" value="Genomic_DNA"/>
</dbReference>
<keyword evidence="2 4" id="KW-0378">Hydrolase</keyword>
<dbReference type="Gene3D" id="3.90.79.10">
    <property type="entry name" value="Nucleoside Triphosphate Pyrophosphohydrolase"/>
    <property type="match status" value="1"/>
</dbReference>
<organism evidence="4 5">
    <name type="scientific">Streptacidiphilus fuscans</name>
    <dbReference type="NCBI Taxonomy" id="2789292"/>
    <lineage>
        <taxon>Bacteria</taxon>
        <taxon>Bacillati</taxon>
        <taxon>Actinomycetota</taxon>
        <taxon>Actinomycetes</taxon>
        <taxon>Kitasatosporales</taxon>
        <taxon>Streptomycetaceae</taxon>
        <taxon>Streptacidiphilus</taxon>
    </lineage>
</organism>
<dbReference type="GO" id="GO:0016787">
    <property type="term" value="F:hydrolase activity"/>
    <property type="evidence" value="ECO:0007669"/>
    <property type="project" value="UniProtKB-KW"/>
</dbReference>
<sequence length="168" mass="18901">MVWIPPEEFLKGVPRAVHGCGVLLFDESDRVLMLHDTPNAERDATGWSGRWLWAGGLLDLGEKPADAAIREVHEETGLTLTREDLRIIGVAFTPATSDWPTVTDYHFAGPVLSPEQIASIRLSDEHDAWRFAHAHEWRGIAQEPTTHLLDRLLAAHREGTRDIHFNTE</sequence>
<name>A0A931B829_9ACTN</name>
<dbReference type="InterPro" id="IPR000086">
    <property type="entry name" value="NUDIX_hydrolase_dom"/>
</dbReference>
<comment type="similarity">
    <text evidence="1">Belongs to the Nudix hydrolase family.</text>
</comment>
<dbReference type="PANTHER" id="PTHR43736">
    <property type="entry name" value="ADP-RIBOSE PYROPHOSPHATASE"/>
    <property type="match status" value="1"/>
</dbReference>
<gene>
    <name evidence="4" type="ORF">I2501_27940</name>
</gene>
<evidence type="ECO:0000256" key="1">
    <source>
        <dbReference type="ARBA" id="ARBA00005582"/>
    </source>
</evidence>
<dbReference type="PROSITE" id="PS51462">
    <property type="entry name" value="NUDIX"/>
    <property type="match status" value="1"/>
</dbReference>
<dbReference type="Pfam" id="PF00293">
    <property type="entry name" value="NUDIX"/>
    <property type="match status" value="1"/>
</dbReference>
<dbReference type="InterPro" id="IPR020084">
    <property type="entry name" value="NUDIX_hydrolase_CS"/>
</dbReference>
<dbReference type="AlphaFoldDB" id="A0A931B829"/>
<proteinExistence type="inferred from homology"/>
<keyword evidence="5" id="KW-1185">Reference proteome</keyword>
<reference evidence="4" key="1">
    <citation type="submission" date="2020-11" db="EMBL/GenBank/DDBJ databases">
        <title>Isolation and identification of active actinomycetes.</title>
        <authorList>
            <person name="Yu B."/>
        </authorList>
    </citation>
    <scope>NUCLEOTIDE SEQUENCE</scope>
    <source>
        <strain evidence="4">NEAU-YB345</strain>
    </source>
</reference>